<dbReference type="NCBIfam" id="TIGR01445">
    <property type="entry name" value="intein_Nterm"/>
    <property type="match status" value="1"/>
</dbReference>
<protein>
    <recommendedName>
        <fullName evidence="3">Hint domain-containing protein</fullName>
    </recommendedName>
</protein>
<comment type="caution">
    <text evidence="4">The sequence shown here is derived from an EMBL/GenBank/DDBJ whole genome shotgun (WGS) entry which is preliminary data.</text>
</comment>
<accession>A0A1F5JHS3</accession>
<feature type="domain" description="Hint" evidence="3">
    <location>
        <begin position="219"/>
        <end position="313"/>
    </location>
</feature>
<feature type="transmembrane region" description="Helical" evidence="2">
    <location>
        <begin position="21"/>
        <end position="42"/>
    </location>
</feature>
<dbReference type="EMBL" id="MFCP01000021">
    <property type="protein sequence ID" value="OGE28139.1"/>
    <property type="molecule type" value="Genomic_DNA"/>
</dbReference>
<keyword evidence="2" id="KW-0812">Transmembrane</keyword>
<dbReference type="InterPro" id="IPR006141">
    <property type="entry name" value="Intein_N"/>
</dbReference>
<evidence type="ECO:0000256" key="1">
    <source>
        <dbReference type="SAM" id="MobiDB-lite"/>
    </source>
</evidence>
<keyword evidence="2" id="KW-1133">Transmembrane helix</keyword>
<dbReference type="CDD" id="cd00081">
    <property type="entry name" value="Hint"/>
    <property type="match status" value="1"/>
</dbReference>
<dbReference type="Proteomes" id="UP000177555">
    <property type="component" value="Unassembled WGS sequence"/>
</dbReference>
<reference evidence="4 5" key="1">
    <citation type="journal article" date="2016" name="Nat. Commun.">
        <title>Thousands of microbial genomes shed light on interconnected biogeochemical processes in an aquifer system.</title>
        <authorList>
            <person name="Anantharaman K."/>
            <person name="Brown C.T."/>
            <person name="Hug L.A."/>
            <person name="Sharon I."/>
            <person name="Castelle C.J."/>
            <person name="Probst A.J."/>
            <person name="Thomas B.C."/>
            <person name="Singh A."/>
            <person name="Wilkins M.J."/>
            <person name="Karaoz U."/>
            <person name="Brodie E.L."/>
            <person name="Williams K.H."/>
            <person name="Hubbard S.S."/>
            <person name="Banfield J.F."/>
        </authorList>
    </citation>
    <scope>NUCLEOTIDE SEQUENCE [LARGE SCALE GENOMIC DNA]</scope>
</reference>
<dbReference type="AlphaFoldDB" id="A0A1F5JHS3"/>
<dbReference type="PROSITE" id="PS50817">
    <property type="entry name" value="INTEIN_N_TER"/>
    <property type="match status" value="1"/>
</dbReference>
<organism evidence="4 5">
    <name type="scientific">Candidatus Daviesbacteria bacterium RIFCSPHIGHO2_01_FULL_40_11</name>
    <dbReference type="NCBI Taxonomy" id="1797762"/>
    <lineage>
        <taxon>Bacteria</taxon>
        <taxon>Candidatus Daviesiibacteriota</taxon>
    </lineage>
</organism>
<proteinExistence type="predicted"/>
<dbReference type="SMART" id="SM00306">
    <property type="entry name" value="HintN"/>
    <property type="match status" value="1"/>
</dbReference>
<dbReference type="SUPFAM" id="SSF51294">
    <property type="entry name" value="Hedgehog/intein (Hint) domain"/>
    <property type="match status" value="1"/>
</dbReference>
<feature type="region of interest" description="Disordered" evidence="1">
    <location>
        <begin position="60"/>
        <end position="82"/>
    </location>
</feature>
<gene>
    <name evidence="4" type="ORF">A2867_01130</name>
</gene>
<keyword evidence="2" id="KW-0472">Membrane</keyword>
<sequence>MTSGFETFIIKLMPTQKGFMQIIFILGIIIVSVGIIGGSFYIKNNLSKVNNINNVQLTPSPSPYGSQEPSLAPSPTSLNTSRGGNCTDDSQCTSGYKCQVLEGEGTVCPEGTNKVSTGTFTLPEASCQPTTKIIKGQCKLTEGGSCQTDNDCYSGLVCHRNICTNPISKVSCSEPSDNSCPDGYKCVQACGPPVAREGDKPPGYFCEVEELANKPRNCPICLASNTQIATPTGDVNVKDLKVGMKVYSVNEQGKKIVVDIIKVSSTQAPASHRVVHLTLSDGRELWVSPNHPTIDGLEAGQLQVGQNYDGSIILSSELIPYWDNKTYDLLPNSETGFYFANSILMGSTLKQ</sequence>
<dbReference type="InterPro" id="IPR028992">
    <property type="entry name" value="Hedgehog/Intein_dom"/>
</dbReference>
<evidence type="ECO:0000259" key="3">
    <source>
        <dbReference type="SMART" id="SM00306"/>
    </source>
</evidence>
<evidence type="ECO:0000256" key="2">
    <source>
        <dbReference type="SAM" id="Phobius"/>
    </source>
</evidence>
<name>A0A1F5JHS3_9BACT</name>
<dbReference type="GO" id="GO:0016539">
    <property type="term" value="P:intein-mediated protein splicing"/>
    <property type="evidence" value="ECO:0007669"/>
    <property type="project" value="InterPro"/>
</dbReference>
<dbReference type="InterPro" id="IPR036844">
    <property type="entry name" value="Hint_dom_sf"/>
</dbReference>
<dbReference type="Pfam" id="PF13403">
    <property type="entry name" value="Hint_2"/>
    <property type="match status" value="1"/>
</dbReference>
<evidence type="ECO:0000313" key="5">
    <source>
        <dbReference type="Proteomes" id="UP000177555"/>
    </source>
</evidence>
<evidence type="ECO:0000313" key="4">
    <source>
        <dbReference type="EMBL" id="OGE28139.1"/>
    </source>
</evidence>
<dbReference type="InterPro" id="IPR003587">
    <property type="entry name" value="Hint_dom_N"/>
</dbReference>
<dbReference type="Gene3D" id="2.170.16.10">
    <property type="entry name" value="Hedgehog/Intein (Hint) domain"/>
    <property type="match status" value="1"/>
</dbReference>